<evidence type="ECO:0000256" key="5">
    <source>
        <dbReference type="ARBA" id="ARBA00022801"/>
    </source>
</evidence>
<feature type="domain" description="Integrase zinc-binding" evidence="9">
    <location>
        <begin position="160"/>
        <end position="216"/>
    </location>
</feature>
<evidence type="ECO:0000259" key="8">
    <source>
        <dbReference type="Pfam" id="PF17917"/>
    </source>
</evidence>
<name>A0ABQ5AKG5_9ASTR</name>
<evidence type="ECO:0000256" key="4">
    <source>
        <dbReference type="ARBA" id="ARBA00022759"/>
    </source>
</evidence>
<accession>A0ABQ5AKG5</accession>
<reference evidence="10" key="2">
    <citation type="submission" date="2022-01" db="EMBL/GenBank/DDBJ databases">
        <authorList>
            <person name="Yamashiro T."/>
            <person name="Shiraishi A."/>
            <person name="Satake H."/>
            <person name="Nakayama K."/>
        </authorList>
    </citation>
    <scope>NUCLEOTIDE SEQUENCE</scope>
</reference>
<dbReference type="InterPro" id="IPR041373">
    <property type="entry name" value="RT_RNaseH"/>
</dbReference>
<evidence type="ECO:0000313" key="10">
    <source>
        <dbReference type="EMBL" id="GJT01711.1"/>
    </source>
</evidence>
<feature type="compositionally biased region" description="Acidic residues" evidence="7">
    <location>
        <begin position="644"/>
        <end position="663"/>
    </location>
</feature>
<dbReference type="Pfam" id="PF17921">
    <property type="entry name" value="Integrase_H2C2"/>
    <property type="match status" value="1"/>
</dbReference>
<reference evidence="10" key="1">
    <citation type="journal article" date="2022" name="Int. J. Mol. Sci.">
        <title>Draft Genome of Tanacetum Coccineum: Genomic Comparison of Closely Related Tanacetum-Family Plants.</title>
        <authorList>
            <person name="Yamashiro T."/>
            <person name="Shiraishi A."/>
            <person name="Nakayama K."/>
            <person name="Satake H."/>
        </authorList>
    </citation>
    <scope>NUCLEOTIDE SEQUENCE</scope>
</reference>
<dbReference type="InterPro" id="IPR052160">
    <property type="entry name" value="Gypsy_RT_Integrase-like"/>
</dbReference>
<dbReference type="SUPFAM" id="SSF56672">
    <property type="entry name" value="DNA/RNA polymerases"/>
    <property type="match status" value="1"/>
</dbReference>
<organism evidence="10 11">
    <name type="scientific">Tanacetum coccineum</name>
    <dbReference type="NCBI Taxonomy" id="301880"/>
    <lineage>
        <taxon>Eukaryota</taxon>
        <taxon>Viridiplantae</taxon>
        <taxon>Streptophyta</taxon>
        <taxon>Embryophyta</taxon>
        <taxon>Tracheophyta</taxon>
        <taxon>Spermatophyta</taxon>
        <taxon>Magnoliopsida</taxon>
        <taxon>eudicotyledons</taxon>
        <taxon>Gunneridae</taxon>
        <taxon>Pentapetalae</taxon>
        <taxon>asterids</taxon>
        <taxon>campanulids</taxon>
        <taxon>Asterales</taxon>
        <taxon>Asteraceae</taxon>
        <taxon>Asteroideae</taxon>
        <taxon>Anthemideae</taxon>
        <taxon>Anthemidinae</taxon>
        <taxon>Tanacetum</taxon>
    </lineage>
</organism>
<sequence length="872" mass="98949">MLAVVYAFEKFRSYLIMNKSVVYTDHSALKYLFNKKDAKARLLRWVLLLQEFDFKVIDTKGAENYAADHLSRLENPYENVFDPKEITETFPLETLSVLTSKDQSTPWFADFANYHAGKFIKKGMSTQEKNKFFKDVKHYFWDDPFLFKTCADQIIRRCVDGKEALEILEACHSGPTGGHYGANFTAKKVFDAGFFWPTIYKDAYEFVKTCDACQRQGKISQRDEMPQNVIQVCEIFDLWGIDFMGPFPSSRETLQASTRDEKWVSSAERVKISSTNIRLETIVPQKEETFQVVIDIIKNSTCFKALTISTDVPEIFMQRILNICPRVEGEDFMDVPDDETALTFLFDLGYKGLLNRHTNMFVDHMHQPWENIDNHELIWKDLAYQIDHRKEKRSRRKNMPYPRFTKIIINHFLKQHKSLTNLNHKHYHTIKDGGIVIRLKFVRIGEDYQEYGHPIPNVMLTEAIKHSESYQMFIKYLTHQIPPKKSRGTGSKGKKTVEESQETVDVSEESEPKPEPAKKKTASIRVVKKKVTLSVDDNIISDDPDAALELAKCSSLTPSEQEAANIMQALKESKKTSRRQPGTGGSNDGTGSKSRVPYESIVISATSSDGTGAKLGVANEDKDITEEKVILEWGDEQDSKHSDDDNDDAEKDEKDGDDDDEGDDHVSDKQDDDDEDDETESDEDNIYKCKIRVRKDEDVEMKDVEVEGSGNGDEEITNAAKEEAKKTSEAKDDTKKSELPSSSSSLSISLGFGDQFLKLSSDSSLISTVKDSADVDVSSLLDIPIQHKTPQIQSPSVQKIPCKYEKDKLILKTGDHSSVALAVLQSYVPTVVDSYLDTKVGDHLPELTKKPTPTIEQESKISPSEILKIKRE</sequence>
<feature type="compositionally biased region" description="Basic and acidic residues" evidence="7">
    <location>
        <begin position="720"/>
        <end position="738"/>
    </location>
</feature>
<dbReference type="InterPro" id="IPR041588">
    <property type="entry name" value="Integrase_H2C2"/>
</dbReference>
<keyword evidence="2" id="KW-0548">Nucleotidyltransferase</keyword>
<keyword evidence="3" id="KW-0540">Nuclease</keyword>
<feature type="region of interest" description="Disordered" evidence="7">
    <location>
        <begin position="843"/>
        <end position="872"/>
    </location>
</feature>
<evidence type="ECO:0000256" key="6">
    <source>
        <dbReference type="ARBA" id="ARBA00022918"/>
    </source>
</evidence>
<dbReference type="Pfam" id="PF17917">
    <property type="entry name" value="RT_RNaseH"/>
    <property type="match status" value="1"/>
</dbReference>
<feature type="compositionally biased region" description="Acidic residues" evidence="7">
    <location>
        <begin position="499"/>
        <end position="509"/>
    </location>
</feature>
<keyword evidence="1" id="KW-0808">Transferase</keyword>
<gene>
    <name evidence="10" type="ORF">Tco_0822880</name>
</gene>
<protein>
    <submittedName>
        <fullName evidence="10">Reverse transcriptase domain-containing protein</fullName>
    </submittedName>
</protein>
<keyword evidence="5" id="KW-0378">Hydrolase</keyword>
<feature type="compositionally biased region" description="Low complexity" evidence="7">
    <location>
        <begin position="739"/>
        <end position="748"/>
    </location>
</feature>
<keyword evidence="4" id="KW-0255">Endonuclease</keyword>
<keyword evidence="6 10" id="KW-0695">RNA-directed DNA polymerase</keyword>
<evidence type="ECO:0000313" key="11">
    <source>
        <dbReference type="Proteomes" id="UP001151760"/>
    </source>
</evidence>
<feature type="compositionally biased region" description="Basic and acidic residues" evidence="7">
    <location>
        <begin position="619"/>
        <end position="630"/>
    </location>
</feature>
<feature type="compositionally biased region" description="Basic and acidic residues" evidence="7">
    <location>
        <begin position="694"/>
        <end position="705"/>
    </location>
</feature>
<evidence type="ECO:0000256" key="7">
    <source>
        <dbReference type="SAM" id="MobiDB-lite"/>
    </source>
</evidence>
<feature type="region of interest" description="Disordered" evidence="7">
    <location>
        <begin position="483"/>
        <end position="523"/>
    </location>
</feature>
<dbReference type="EMBL" id="BQNB010012291">
    <property type="protein sequence ID" value="GJT01711.1"/>
    <property type="molecule type" value="Genomic_DNA"/>
</dbReference>
<evidence type="ECO:0000256" key="1">
    <source>
        <dbReference type="ARBA" id="ARBA00022679"/>
    </source>
</evidence>
<evidence type="ECO:0000259" key="9">
    <source>
        <dbReference type="Pfam" id="PF17921"/>
    </source>
</evidence>
<keyword evidence="11" id="KW-1185">Reference proteome</keyword>
<dbReference type="CDD" id="cd09274">
    <property type="entry name" value="RNase_HI_RT_Ty3"/>
    <property type="match status" value="1"/>
</dbReference>
<dbReference type="Gene3D" id="1.10.340.70">
    <property type="match status" value="1"/>
</dbReference>
<dbReference type="GO" id="GO:0003964">
    <property type="term" value="F:RNA-directed DNA polymerase activity"/>
    <property type="evidence" value="ECO:0007669"/>
    <property type="project" value="UniProtKB-KW"/>
</dbReference>
<dbReference type="Proteomes" id="UP001151760">
    <property type="component" value="Unassembled WGS sequence"/>
</dbReference>
<comment type="caution">
    <text evidence="10">The sequence shown here is derived from an EMBL/GenBank/DDBJ whole genome shotgun (WGS) entry which is preliminary data.</text>
</comment>
<dbReference type="PANTHER" id="PTHR47266">
    <property type="entry name" value="ENDONUCLEASE-RELATED"/>
    <property type="match status" value="1"/>
</dbReference>
<feature type="compositionally biased region" description="Acidic residues" evidence="7">
    <location>
        <begin position="670"/>
        <end position="684"/>
    </location>
</feature>
<feature type="domain" description="Reverse transcriptase RNase H-like" evidence="8">
    <location>
        <begin position="1"/>
        <end position="52"/>
    </location>
</feature>
<feature type="region of interest" description="Disordered" evidence="7">
    <location>
        <begin position="570"/>
        <end position="748"/>
    </location>
</feature>
<dbReference type="InterPro" id="IPR043502">
    <property type="entry name" value="DNA/RNA_pol_sf"/>
</dbReference>
<proteinExistence type="predicted"/>
<evidence type="ECO:0000256" key="3">
    <source>
        <dbReference type="ARBA" id="ARBA00022722"/>
    </source>
</evidence>
<evidence type="ECO:0000256" key="2">
    <source>
        <dbReference type="ARBA" id="ARBA00022695"/>
    </source>
</evidence>